<dbReference type="SUPFAM" id="SSF53850">
    <property type="entry name" value="Periplasmic binding protein-like II"/>
    <property type="match status" value="1"/>
</dbReference>
<keyword evidence="4" id="KW-0564">Palmitate</keyword>
<keyword evidence="1" id="KW-1003">Cell membrane</keyword>
<evidence type="ECO:0000256" key="5">
    <source>
        <dbReference type="ARBA" id="ARBA00023288"/>
    </source>
</evidence>
<name>A0A4V2J4S7_9BACL</name>
<dbReference type="PANTHER" id="PTHR43649">
    <property type="entry name" value="ARABINOSE-BINDING PROTEIN-RELATED"/>
    <property type="match status" value="1"/>
</dbReference>
<keyword evidence="2" id="KW-0732">Signal</keyword>
<evidence type="ECO:0000313" key="7">
    <source>
        <dbReference type="Proteomes" id="UP000293142"/>
    </source>
</evidence>
<dbReference type="Proteomes" id="UP000293142">
    <property type="component" value="Unassembled WGS sequence"/>
</dbReference>
<evidence type="ECO:0000256" key="4">
    <source>
        <dbReference type="ARBA" id="ARBA00023139"/>
    </source>
</evidence>
<dbReference type="InterPro" id="IPR050490">
    <property type="entry name" value="Bact_solute-bd_prot1"/>
</dbReference>
<evidence type="ECO:0000256" key="1">
    <source>
        <dbReference type="ARBA" id="ARBA00022475"/>
    </source>
</evidence>
<keyword evidence="7" id="KW-1185">Reference proteome</keyword>
<dbReference type="InterPro" id="IPR006059">
    <property type="entry name" value="SBP"/>
</dbReference>
<evidence type="ECO:0000313" key="6">
    <source>
        <dbReference type="EMBL" id="TBL80682.1"/>
    </source>
</evidence>
<dbReference type="EMBL" id="SIRE01000004">
    <property type="protein sequence ID" value="TBL80682.1"/>
    <property type="molecule type" value="Genomic_DNA"/>
</dbReference>
<dbReference type="Pfam" id="PF01547">
    <property type="entry name" value="SBP_bac_1"/>
    <property type="match status" value="1"/>
</dbReference>
<proteinExistence type="predicted"/>
<dbReference type="Gene3D" id="3.40.190.10">
    <property type="entry name" value="Periplasmic binding protein-like II"/>
    <property type="match status" value="2"/>
</dbReference>
<sequence>MEIALRGTAVGPPSEDPLKQAIDKKLGVDLTLSTVAMNDYENQLNVRLAAGNFPDAFEVDSTSKLKAFVDKGLVLDLTPYVAKLKPVSDFQGQADFDRGKLQGKQYAIVRDADVPFSSFWVRQDWLTKLNLKAPTNLDELYTVAKAFVEQDPDGNGKKDTFGITGFEFEAFSSIFGAFGVGAPDALYVKNGKLVSGATDPQAKDAIAYAKKLLDEGLIDPEIITNKNNADVDKAFQGKAGIIFKGWNNISRKTSYDKYKSINPNAEWVQFDSPVGPGGKFAGGFDYTKGPAYFMVSKSVEKDPAKLQKIIDVFNYTATEEGLRLVSYGVENKHYKMDGGKLTALPALDTEGTNFWIYQLAGRNELEYLKTKFAYISKDVQFAIDQPRIKMLNGAIYEYPAGFNKADADRYVKEETIKFLFGKRPLTEYDSFTKELDTTFKFNAFMTSAENQLKEKKLFQ</sequence>
<dbReference type="PANTHER" id="PTHR43649:SF33">
    <property type="entry name" value="POLYGALACTURONAN_RHAMNOGALACTURONAN-BINDING PROTEIN YTCQ"/>
    <property type="match status" value="1"/>
</dbReference>
<gene>
    <name evidence="6" type="ORF">EYB31_05495</name>
</gene>
<evidence type="ECO:0000256" key="3">
    <source>
        <dbReference type="ARBA" id="ARBA00023136"/>
    </source>
</evidence>
<dbReference type="OrthoDB" id="9787283at2"/>
<evidence type="ECO:0000256" key="2">
    <source>
        <dbReference type="ARBA" id="ARBA00022729"/>
    </source>
</evidence>
<protein>
    <submittedName>
        <fullName evidence="6">Extracellular solute-binding protein</fullName>
    </submittedName>
</protein>
<keyword evidence="3" id="KW-0472">Membrane</keyword>
<reference evidence="6 7" key="1">
    <citation type="submission" date="2019-02" db="EMBL/GenBank/DDBJ databases">
        <title>Paenibacillus sp. nov., isolated from surface-sterilized tissue of Thalictrum simplex L.</title>
        <authorList>
            <person name="Tuo L."/>
        </authorList>
    </citation>
    <scope>NUCLEOTIDE SEQUENCE [LARGE SCALE GENOMIC DNA]</scope>
    <source>
        <strain evidence="6 7">N2SHLJ1</strain>
    </source>
</reference>
<dbReference type="AlphaFoldDB" id="A0A4V2J4S7"/>
<comment type="caution">
    <text evidence="6">The sequence shown here is derived from an EMBL/GenBank/DDBJ whole genome shotgun (WGS) entry which is preliminary data.</text>
</comment>
<organism evidence="6 7">
    <name type="scientific">Paenibacillus thalictri</name>
    <dbReference type="NCBI Taxonomy" id="2527873"/>
    <lineage>
        <taxon>Bacteria</taxon>
        <taxon>Bacillati</taxon>
        <taxon>Bacillota</taxon>
        <taxon>Bacilli</taxon>
        <taxon>Bacillales</taxon>
        <taxon>Paenibacillaceae</taxon>
        <taxon>Paenibacillus</taxon>
    </lineage>
</organism>
<keyword evidence="5" id="KW-0449">Lipoprotein</keyword>
<accession>A0A4V2J4S7</accession>